<dbReference type="OrthoDB" id="9809409at2"/>
<dbReference type="PANTHER" id="PTHR32063">
    <property type="match status" value="1"/>
</dbReference>
<protein>
    <submittedName>
        <fullName evidence="2">Multidrug efflux pump subunit AcrB</fullName>
    </submittedName>
</protein>
<dbReference type="Gene3D" id="3.30.70.1440">
    <property type="entry name" value="Multidrug efflux transporter AcrB pore domain"/>
    <property type="match status" value="1"/>
</dbReference>
<accession>A0A1X7KAQ2</accession>
<dbReference type="AlphaFoldDB" id="A0A1X7KAQ2"/>
<dbReference type="EMBL" id="FXAW01000005">
    <property type="protein sequence ID" value="SMG37936.1"/>
    <property type="molecule type" value="Genomic_DNA"/>
</dbReference>
<name>A0A1X7KAQ2_9BACT</name>
<dbReference type="GO" id="GO:0005886">
    <property type="term" value="C:plasma membrane"/>
    <property type="evidence" value="ECO:0007669"/>
    <property type="project" value="TreeGrafter"/>
</dbReference>
<feature type="transmembrane region" description="Helical" evidence="1">
    <location>
        <begin position="930"/>
        <end position="952"/>
    </location>
</feature>
<dbReference type="Pfam" id="PF00873">
    <property type="entry name" value="ACR_tran"/>
    <property type="match status" value="2"/>
</dbReference>
<reference evidence="3" key="1">
    <citation type="submission" date="2017-04" db="EMBL/GenBank/DDBJ databases">
        <authorList>
            <person name="Varghese N."/>
            <person name="Submissions S."/>
        </authorList>
    </citation>
    <scope>NUCLEOTIDE SEQUENCE [LARGE SCALE GENOMIC DNA]</scope>
    <source>
        <strain evidence="3">DSM 4125</strain>
    </source>
</reference>
<feature type="transmembrane region" description="Helical" evidence="1">
    <location>
        <begin position="512"/>
        <end position="531"/>
    </location>
</feature>
<dbReference type="Gene3D" id="1.20.1640.10">
    <property type="entry name" value="Multidrug efflux transporter AcrB transmembrane domain"/>
    <property type="match status" value="3"/>
</dbReference>
<evidence type="ECO:0000256" key="1">
    <source>
        <dbReference type="SAM" id="Phobius"/>
    </source>
</evidence>
<dbReference type="Gene3D" id="3.30.2090.10">
    <property type="entry name" value="Multidrug efflux transporter AcrB TolC docking domain, DN and DC subdomains"/>
    <property type="match status" value="2"/>
</dbReference>
<dbReference type="SUPFAM" id="SSF82693">
    <property type="entry name" value="Multidrug efflux transporter AcrB pore domain, PN1, PN2, PC1 and PC2 subdomains"/>
    <property type="match status" value="1"/>
</dbReference>
<feature type="transmembrane region" description="Helical" evidence="1">
    <location>
        <begin position="415"/>
        <end position="435"/>
    </location>
</feature>
<evidence type="ECO:0000313" key="2">
    <source>
        <dbReference type="EMBL" id="SMG37936.1"/>
    </source>
</evidence>
<dbReference type="SUPFAM" id="SSF82714">
    <property type="entry name" value="Multidrug efflux transporter AcrB TolC docking domain, DN and DC subdomains"/>
    <property type="match status" value="1"/>
</dbReference>
<feature type="transmembrane region" description="Helical" evidence="1">
    <location>
        <begin position="973"/>
        <end position="992"/>
    </location>
</feature>
<dbReference type="Proteomes" id="UP000193804">
    <property type="component" value="Unassembled WGS sequence"/>
</dbReference>
<dbReference type="InterPro" id="IPR001036">
    <property type="entry name" value="Acrflvin-R"/>
</dbReference>
<sequence length="1032" mass="117851">MTPFRIIITFLVISLMGLALIPKLSVNLNPTYQTPEISLQFNVRNADPTQVEKLATAPLENILSQLRDLDELNSQSRYGSGNITLRFSKNADLAYKRFEVATLIRQVYPQLDEKVSYPILQSSGGDEETESKTILRYTVRGPFASYRIKVITQESIVKPLQKIAGIEALPVYGANNLQISINFHSQKLEAYGLIPSDLRSALQQSGQLRYPGLAQSAGNEKYVLVLDQRFDDIQQIGELKIIQTESGNSYKLKDLADINLEEQEPNSYYRINGENFVTLVVEARKGVNRINLAREVKSRLNEIEDNLAQGLALRLVYDDTEYLEKELDKLYERSILSISILILFIFLINRNWRYLLVLFAGILVNVSLAIIGVWALDIEIHLYSLAGLTISFGLIVDNAIVMIDHIHKYKNRHLFLALLAASLTTIAALLLVFLLPEEQKMNLVDFSKVVALLLGVSLLVALFFTPSLYELLFSSQNQNRKGNSMRQLRRKVRWFWRYSNAINWSVKYRKTFFTLLLLGFGLPIFMLPAKWEDHEWYNKIIGSDIYQDDIRPISDKWLGGSLRLFVRNVYERSSYRENEKTRLYITGKLPYGNTLEQMNSIMQDFEEFLLQQEGIDIFTTQIYSGQYGSIEIIFKEEYEKSAFPYQLKARLSSRSTNWSGVNWSVYGVGQGFSTGSSDGIPSFRVALKGYNYFELENQADKLAEMLLEHPRIQEVNTNERMSWRDQKSKEYIIRPDLKELAFHNVSLSDFTNAIRMHAPANGATAYLPINGEQFPVVLASAQADDFNKYALEQYSLDYAGKRIPTGKLSKLQLESTVNAIYKENRSYIRVLSFEYYGSSRFGSKYLDEILATYDQIKPLGYSAEKQSYSWGSDAAKKQYSLLLLLIVAIFFICSILFESFKLPFYILLLIPLSFIGLFLTFGWFEFYFDQGGYAAFVMLGGLTVNAGIYILYDFKNRKVQNSRAFLKSVSTKAAPILLTIFSTCFGLIPFVMSGQNEVFWFSLAVGTIGGLIFSMIGVFFFFPLLAVRKSQS</sequence>
<keyword evidence="3" id="KW-1185">Reference proteome</keyword>
<dbReference type="PANTHER" id="PTHR32063:SF0">
    <property type="entry name" value="SWARMING MOTILITY PROTEIN SWRC"/>
    <property type="match status" value="1"/>
</dbReference>
<keyword evidence="1" id="KW-0472">Membrane</keyword>
<gene>
    <name evidence="2" type="ORF">SAMN05661096_02491</name>
</gene>
<feature type="transmembrane region" description="Helical" evidence="1">
    <location>
        <begin position="330"/>
        <end position="348"/>
    </location>
</feature>
<feature type="transmembrane region" description="Helical" evidence="1">
    <location>
        <begin position="382"/>
        <end position="403"/>
    </location>
</feature>
<keyword evidence="1" id="KW-0812">Transmembrane</keyword>
<dbReference type="PRINTS" id="PR00702">
    <property type="entry name" value="ACRIFLAVINRP"/>
</dbReference>
<feature type="transmembrane region" description="Helical" evidence="1">
    <location>
        <begin position="355"/>
        <end position="376"/>
    </location>
</feature>
<keyword evidence="1" id="KW-1133">Transmembrane helix</keyword>
<dbReference type="Gene3D" id="3.30.70.1320">
    <property type="entry name" value="Multidrug efflux transporter AcrB pore domain like"/>
    <property type="match status" value="1"/>
</dbReference>
<feature type="transmembrane region" description="Helical" evidence="1">
    <location>
        <begin position="998"/>
        <end position="1027"/>
    </location>
</feature>
<dbReference type="SUPFAM" id="SSF82866">
    <property type="entry name" value="Multidrug efflux transporter AcrB transmembrane domain"/>
    <property type="match status" value="2"/>
</dbReference>
<feature type="transmembrane region" description="Helical" evidence="1">
    <location>
        <begin position="879"/>
        <end position="897"/>
    </location>
</feature>
<dbReference type="InterPro" id="IPR027463">
    <property type="entry name" value="AcrB_DN_DC_subdom"/>
</dbReference>
<dbReference type="RefSeq" id="WP_085517652.1">
    <property type="nucleotide sequence ID" value="NZ_FXAW01000005.1"/>
</dbReference>
<organism evidence="2 3">
    <name type="scientific">Marivirga sericea</name>
    <dbReference type="NCBI Taxonomy" id="1028"/>
    <lineage>
        <taxon>Bacteria</taxon>
        <taxon>Pseudomonadati</taxon>
        <taxon>Bacteroidota</taxon>
        <taxon>Cytophagia</taxon>
        <taxon>Cytophagales</taxon>
        <taxon>Marivirgaceae</taxon>
        <taxon>Marivirga</taxon>
    </lineage>
</organism>
<dbReference type="GO" id="GO:0042910">
    <property type="term" value="F:xenobiotic transmembrane transporter activity"/>
    <property type="evidence" value="ECO:0007669"/>
    <property type="project" value="TreeGrafter"/>
</dbReference>
<feature type="transmembrane region" description="Helical" evidence="1">
    <location>
        <begin position="450"/>
        <end position="472"/>
    </location>
</feature>
<dbReference type="Gene3D" id="3.30.70.1430">
    <property type="entry name" value="Multidrug efflux transporter AcrB pore domain"/>
    <property type="match status" value="2"/>
</dbReference>
<dbReference type="STRING" id="1028.SAMN05661096_02491"/>
<feature type="transmembrane region" description="Helical" evidence="1">
    <location>
        <begin position="904"/>
        <end position="924"/>
    </location>
</feature>
<proteinExistence type="predicted"/>
<evidence type="ECO:0000313" key="3">
    <source>
        <dbReference type="Proteomes" id="UP000193804"/>
    </source>
</evidence>